<dbReference type="InterPro" id="IPR025669">
    <property type="entry name" value="AAA_dom"/>
</dbReference>
<evidence type="ECO:0000259" key="1">
    <source>
        <dbReference type="Pfam" id="PF13614"/>
    </source>
</evidence>
<evidence type="ECO:0000313" key="2">
    <source>
        <dbReference type="EMBL" id="MCS3679244.1"/>
    </source>
</evidence>
<dbReference type="RefSeq" id="WP_259055661.1">
    <property type="nucleotide sequence ID" value="NZ_JANUAJ010000002.1"/>
</dbReference>
<evidence type="ECO:0000313" key="3">
    <source>
        <dbReference type="Proteomes" id="UP001155027"/>
    </source>
</evidence>
<dbReference type="PANTHER" id="PTHR13696">
    <property type="entry name" value="P-LOOP CONTAINING NUCLEOSIDE TRIPHOSPHATE HYDROLASE"/>
    <property type="match status" value="1"/>
</dbReference>
<reference evidence="2" key="1">
    <citation type="submission" date="2022-08" db="EMBL/GenBank/DDBJ databases">
        <title>Genomic Encyclopedia of Type Strains, Phase V (KMG-V): Genome sequencing to study the core and pangenomes of soil and plant-associated prokaryotes.</title>
        <authorList>
            <person name="Whitman W."/>
        </authorList>
    </citation>
    <scope>NUCLEOTIDE SEQUENCE</scope>
    <source>
        <strain evidence="2">0</strain>
    </source>
</reference>
<sequence length="254" mass="27559">MGRIALINNKGGVGKTTTATHLADGFVREGRDALLVDLDAQASASLSLGCEREDLEPSIATCLYEEISVEKVIRTPPGSDVDLITGSARLQNADVRLAGELGRERILQEVLKEVDSQYDHVILDCPPSLSLIPINAIVASDWLVVPVEPHYLALEGVGSMLDTVESIKKEIGDSARLLGIVVTRADFRAKATKQAIEMLRREHGDTIFDTVVRGNVRVSEASSYGTTVFNHSPNSTGAEAYHKLTKEVLNRLDQ</sequence>
<dbReference type="InterPro" id="IPR050678">
    <property type="entry name" value="DNA_Partitioning_ATPase"/>
</dbReference>
<organism evidence="2 3">
    <name type="scientific">Salinibacter ruber</name>
    <dbReference type="NCBI Taxonomy" id="146919"/>
    <lineage>
        <taxon>Bacteria</taxon>
        <taxon>Pseudomonadati</taxon>
        <taxon>Rhodothermota</taxon>
        <taxon>Rhodothermia</taxon>
        <taxon>Rhodothermales</taxon>
        <taxon>Salinibacteraceae</taxon>
        <taxon>Salinibacter</taxon>
    </lineage>
</organism>
<dbReference type="AlphaFoldDB" id="A0A9X2TFP0"/>
<accession>A0A9X2TFP0</accession>
<dbReference type="Pfam" id="PF13614">
    <property type="entry name" value="AAA_31"/>
    <property type="match status" value="1"/>
</dbReference>
<proteinExistence type="predicted"/>
<dbReference type="FunFam" id="3.40.50.300:FF:000285">
    <property type="entry name" value="Sporulation initiation inhibitor Soj"/>
    <property type="match status" value="1"/>
</dbReference>
<dbReference type="PANTHER" id="PTHR13696:SF52">
    <property type="entry name" value="PARA FAMILY PROTEIN CT_582"/>
    <property type="match status" value="1"/>
</dbReference>
<comment type="caution">
    <text evidence="2">The sequence shown here is derived from an EMBL/GenBank/DDBJ whole genome shotgun (WGS) entry which is preliminary data.</text>
</comment>
<name>A0A9X2TFP0_9BACT</name>
<gene>
    <name evidence="2" type="ORF">GGP71_003193</name>
</gene>
<dbReference type="InterPro" id="IPR027417">
    <property type="entry name" value="P-loop_NTPase"/>
</dbReference>
<protein>
    <submittedName>
        <fullName evidence="2">Chromosome partitioning protein</fullName>
    </submittedName>
</protein>
<dbReference type="Proteomes" id="UP001155027">
    <property type="component" value="Unassembled WGS sequence"/>
</dbReference>
<feature type="domain" description="AAA" evidence="1">
    <location>
        <begin position="3"/>
        <end position="171"/>
    </location>
</feature>
<dbReference type="CDD" id="cd02042">
    <property type="entry name" value="ParAB_family"/>
    <property type="match status" value="1"/>
</dbReference>
<dbReference type="EMBL" id="JANUAU010000015">
    <property type="protein sequence ID" value="MCS3679244.1"/>
    <property type="molecule type" value="Genomic_DNA"/>
</dbReference>
<dbReference type="SUPFAM" id="SSF52540">
    <property type="entry name" value="P-loop containing nucleoside triphosphate hydrolases"/>
    <property type="match status" value="1"/>
</dbReference>
<dbReference type="PIRSF" id="PIRSF009320">
    <property type="entry name" value="Nuc_binding_HP_1000"/>
    <property type="match status" value="1"/>
</dbReference>
<dbReference type="Gene3D" id="3.40.50.300">
    <property type="entry name" value="P-loop containing nucleotide triphosphate hydrolases"/>
    <property type="match status" value="1"/>
</dbReference>